<accession>A0A837F4J1</accession>
<organism evidence="1 2">
    <name type="scientific">Enterobacter hormaechei subsp. xiangfangensis</name>
    <dbReference type="NCBI Taxonomy" id="1296536"/>
    <lineage>
        <taxon>Bacteria</taxon>
        <taxon>Pseudomonadati</taxon>
        <taxon>Pseudomonadota</taxon>
        <taxon>Gammaproteobacteria</taxon>
        <taxon>Enterobacterales</taxon>
        <taxon>Enterobacteriaceae</taxon>
        <taxon>Enterobacter</taxon>
        <taxon>Enterobacter cloacae complex</taxon>
    </lineage>
</organism>
<dbReference type="RefSeq" id="WP_023314281.1">
    <property type="nucleotide sequence ID" value="NZ_AP038761.1"/>
</dbReference>
<evidence type="ECO:0000313" key="2">
    <source>
        <dbReference type="Proteomes" id="UP000033679"/>
    </source>
</evidence>
<sequence>MIEFKFNPITGELNLDGLPLKIDTEEGFCKCDLYHELVKRKAVNKNMSNHYLVDSVMFFDKEFQVTIRPVCYGFHFMLHLVDKNSQYYKSLNDWNARTNVHMLNESVKSLSDWLKESLNLDTPDTTETDIIRWNFEWGRVSVSYETKSFNHGVYIVWNIK</sequence>
<dbReference type="AlphaFoldDB" id="A0A837F4J1"/>
<gene>
    <name evidence="1" type="ORF">SS59_25675</name>
</gene>
<protein>
    <submittedName>
        <fullName evidence="1">Uncharacterized protein</fullName>
    </submittedName>
</protein>
<comment type="caution">
    <text evidence="1">The sequence shown here is derived from an EMBL/GenBank/DDBJ whole genome shotgun (WGS) entry which is preliminary data.</text>
</comment>
<dbReference type="Proteomes" id="UP000033679">
    <property type="component" value="Unassembled WGS sequence"/>
</dbReference>
<dbReference type="EMBL" id="JZYN01000063">
    <property type="protein sequence ID" value="KJM58463.1"/>
    <property type="molecule type" value="Genomic_DNA"/>
</dbReference>
<proteinExistence type="predicted"/>
<name>A0A837F4J1_9ENTR</name>
<evidence type="ECO:0000313" key="1">
    <source>
        <dbReference type="EMBL" id="KJM58463.1"/>
    </source>
</evidence>
<reference evidence="1 2" key="1">
    <citation type="submission" date="2015-03" db="EMBL/GenBank/DDBJ databases">
        <authorList>
            <person name="McCorrison J."/>
            <person name="Sanka R."/>
            <person name="Adams M."/>
            <person name="Brinkac L."/>
            <person name="Nierman W."/>
            <person name="Sutton G."/>
            <person name="Nelson K."/>
            <person name="Kiedrowski L."/>
            <person name="Guerrero D."/>
            <person name="Bonomo R."/>
        </authorList>
    </citation>
    <scope>NUCLEOTIDE SEQUENCE [LARGE SCALE GENOMIC DNA]</scope>
    <source>
        <strain evidence="1 2">39373</strain>
    </source>
</reference>